<dbReference type="Proteomes" id="UP000295710">
    <property type="component" value="Unassembled WGS sequence"/>
</dbReference>
<evidence type="ECO:0000256" key="1">
    <source>
        <dbReference type="ARBA" id="ARBA00002190"/>
    </source>
</evidence>
<keyword evidence="5 6" id="KW-0233">DNA recombination</keyword>
<sequence length="285" mass="32799">MAKQKKPVHRVQMTEGKRNIIHQLLEEYDIQTAEDTQDALKDLLGGTIKEMMETSEGFISDVTDKILPQIEDWQNRPLDKEVLTIQVGDNESSKYWLSVLNELKNRGVKDILILCADGLTGIKEAIAAAFPKTEYQRCIVHQVRNPLKYVPDKDRKAFATDLKTIYQAPDEKKALAALDRVTEKWTPKYPNSMKRWKDNRDAISPIFKFTAIVRKVIYTTNAIESLNSTYRRLNQQRSVFLSDTALLKALYLATFEAAKRWTATIRNWAQVYGELSIVYEGRLPD</sequence>
<reference evidence="7 8" key="1">
    <citation type="journal article" date="2016" name="Nat. Microbiol.">
        <title>The Mouse Intestinal Bacterial Collection (miBC) provides host-specific insight into cultured diversity and functional potential of the gut microbiota.</title>
        <authorList>
            <person name="Lagkouvardos I."/>
            <person name="Pukall R."/>
            <person name="Abt B."/>
            <person name="Foesel B.U."/>
            <person name="Meier-Kolthoff J.P."/>
            <person name="Kumar N."/>
            <person name="Bresciani A."/>
            <person name="Martinez I."/>
            <person name="Just S."/>
            <person name="Ziegler C."/>
            <person name="Brugiroux S."/>
            <person name="Garzetti D."/>
            <person name="Wenning M."/>
            <person name="Bui T.P."/>
            <person name="Wang J."/>
            <person name="Hugenholtz F."/>
            <person name="Plugge C.M."/>
            <person name="Peterson D.A."/>
            <person name="Hornef M.W."/>
            <person name="Baines J.F."/>
            <person name="Smidt H."/>
            <person name="Walter J."/>
            <person name="Kristiansen K."/>
            <person name="Nielsen H.B."/>
            <person name="Haller D."/>
            <person name="Overmann J."/>
            <person name="Stecher B."/>
            <person name="Clavel T."/>
        </authorList>
    </citation>
    <scope>NUCLEOTIDE SEQUENCE [LARGE SCALE GENOMIC DNA]</scope>
    <source>
        <strain evidence="7 8">DSM 28560</strain>
    </source>
</reference>
<name>A0A4V2WS75_9FIRM</name>
<protein>
    <recommendedName>
        <fullName evidence="6">Mutator family transposase</fullName>
    </recommendedName>
</protein>
<proteinExistence type="inferred from homology"/>
<dbReference type="PANTHER" id="PTHR33217">
    <property type="entry name" value="TRANSPOSASE FOR INSERTION SEQUENCE ELEMENT IS1081"/>
    <property type="match status" value="1"/>
</dbReference>
<dbReference type="InterPro" id="IPR001207">
    <property type="entry name" value="Transposase_mutator"/>
</dbReference>
<evidence type="ECO:0000256" key="5">
    <source>
        <dbReference type="ARBA" id="ARBA00023172"/>
    </source>
</evidence>
<evidence type="ECO:0000256" key="3">
    <source>
        <dbReference type="ARBA" id="ARBA00022578"/>
    </source>
</evidence>
<dbReference type="GO" id="GO:0003677">
    <property type="term" value="F:DNA binding"/>
    <property type="evidence" value="ECO:0007669"/>
    <property type="project" value="UniProtKB-UniRule"/>
</dbReference>
<dbReference type="Pfam" id="PF00872">
    <property type="entry name" value="Transposase_mut"/>
    <property type="match status" value="1"/>
</dbReference>
<evidence type="ECO:0000313" key="7">
    <source>
        <dbReference type="EMBL" id="TDA20510.1"/>
    </source>
</evidence>
<evidence type="ECO:0000256" key="2">
    <source>
        <dbReference type="ARBA" id="ARBA00010961"/>
    </source>
</evidence>
<comment type="caution">
    <text evidence="7">The sequence shown here is derived from an EMBL/GenBank/DDBJ whole genome shotgun (WGS) entry which is preliminary data.</text>
</comment>
<dbReference type="RefSeq" id="WP_132280320.1">
    <property type="nucleotide sequence ID" value="NZ_SMMX01000019.1"/>
</dbReference>
<dbReference type="AlphaFoldDB" id="A0A4V2WS75"/>
<comment type="function">
    <text evidence="1 6">Required for the transposition of the insertion element.</text>
</comment>
<gene>
    <name evidence="7" type="ORF">E1963_16410</name>
</gene>
<dbReference type="NCBIfam" id="NF033543">
    <property type="entry name" value="transpos_IS256"/>
    <property type="match status" value="1"/>
</dbReference>
<keyword evidence="6" id="KW-0814">Transposable element</keyword>
<evidence type="ECO:0000256" key="6">
    <source>
        <dbReference type="RuleBase" id="RU365089"/>
    </source>
</evidence>
<evidence type="ECO:0000256" key="4">
    <source>
        <dbReference type="ARBA" id="ARBA00023125"/>
    </source>
</evidence>
<evidence type="ECO:0000313" key="8">
    <source>
        <dbReference type="Proteomes" id="UP000295710"/>
    </source>
</evidence>
<organism evidence="7 8">
    <name type="scientific">Extibacter muris</name>
    <dbReference type="NCBI Taxonomy" id="1796622"/>
    <lineage>
        <taxon>Bacteria</taxon>
        <taxon>Bacillati</taxon>
        <taxon>Bacillota</taxon>
        <taxon>Clostridia</taxon>
        <taxon>Lachnospirales</taxon>
        <taxon>Lachnospiraceae</taxon>
        <taxon>Extibacter</taxon>
    </lineage>
</organism>
<accession>A0A4V2WS75</accession>
<dbReference type="PROSITE" id="PS01007">
    <property type="entry name" value="TRANSPOSASE_MUTATOR"/>
    <property type="match status" value="1"/>
</dbReference>
<comment type="similarity">
    <text evidence="2 6">Belongs to the transposase mutator family.</text>
</comment>
<dbReference type="PANTHER" id="PTHR33217:SF8">
    <property type="entry name" value="MUTATOR FAMILY TRANSPOSASE"/>
    <property type="match status" value="1"/>
</dbReference>
<dbReference type="GO" id="GO:0004803">
    <property type="term" value="F:transposase activity"/>
    <property type="evidence" value="ECO:0007669"/>
    <property type="project" value="UniProtKB-UniRule"/>
</dbReference>
<dbReference type="GO" id="GO:0006313">
    <property type="term" value="P:DNA transposition"/>
    <property type="evidence" value="ECO:0007669"/>
    <property type="project" value="UniProtKB-UniRule"/>
</dbReference>
<keyword evidence="8" id="KW-1185">Reference proteome</keyword>
<keyword evidence="3 6" id="KW-0815">Transposition</keyword>
<dbReference type="EMBL" id="SMMX01000019">
    <property type="protein sequence ID" value="TDA20510.1"/>
    <property type="molecule type" value="Genomic_DNA"/>
</dbReference>
<keyword evidence="4 6" id="KW-0238">DNA-binding</keyword>